<keyword evidence="4" id="KW-1185">Reference proteome</keyword>
<proteinExistence type="predicted"/>
<sequence>MLNFIKKYNYLVAMLIMLVVSGVFAMMYKFLTVIEPNSFYGLSPANHLIDFWYYSLTTMTTVGYGDVYPLTQAARFITITQVVTGVAIFLGIVISTVLITREKRKSRDTGR</sequence>
<accession>A0A1M4X2M8</accession>
<evidence type="ECO:0000313" key="3">
    <source>
        <dbReference type="EMBL" id="SHE87583.1"/>
    </source>
</evidence>
<dbReference type="SUPFAM" id="SSF81324">
    <property type="entry name" value="Voltage-gated potassium channels"/>
    <property type="match status" value="1"/>
</dbReference>
<dbReference type="Gene3D" id="1.10.287.70">
    <property type="match status" value="1"/>
</dbReference>
<dbReference type="OrthoDB" id="9810759at2"/>
<dbReference type="Proteomes" id="UP000184148">
    <property type="component" value="Unassembled WGS sequence"/>
</dbReference>
<dbReference type="AlphaFoldDB" id="A0A1M4X2M8"/>
<gene>
    <name evidence="3" type="ORF">SAMN02745133_01342</name>
</gene>
<reference evidence="4" key="1">
    <citation type="submission" date="2016-11" db="EMBL/GenBank/DDBJ databases">
        <authorList>
            <person name="Varghese N."/>
            <person name="Submissions S."/>
        </authorList>
    </citation>
    <scope>NUCLEOTIDE SEQUENCE [LARGE SCALE GENOMIC DNA]</scope>
    <source>
        <strain evidence="4">DSM 12395</strain>
    </source>
</reference>
<feature type="transmembrane region" description="Helical" evidence="1">
    <location>
        <begin position="76"/>
        <end position="99"/>
    </location>
</feature>
<evidence type="ECO:0000313" key="4">
    <source>
        <dbReference type="Proteomes" id="UP000184148"/>
    </source>
</evidence>
<evidence type="ECO:0000259" key="2">
    <source>
        <dbReference type="Pfam" id="PF07885"/>
    </source>
</evidence>
<protein>
    <submittedName>
        <fullName evidence="3">Ion channel</fullName>
    </submittedName>
</protein>
<feature type="transmembrane region" description="Helical" evidence="1">
    <location>
        <begin position="12"/>
        <end position="31"/>
    </location>
</feature>
<keyword evidence="1" id="KW-1133">Transmembrane helix</keyword>
<dbReference type="EMBL" id="FQUY01000007">
    <property type="protein sequence ID" value="SHE87583.1"/>
    <property type="molecule type" value="Genomic_DNA"/>
</dbReference>
<feature type="domain" description="Potassium channel" evidence="2">
    <location>
        <begin position="28"/>
        <end position="93"/>
    </location>
</feature>
<keyword evidence="1" id="KW-0812">Transmembrane</keyword>
<name>A0A1M4X2M8_9FIRM</name>
<keyword evidence="1" id="KW-0472">Membrane</keyword>
<organism evidence="3 4">
    <name type="scientific">Desulforamulus putei DSM 12395</name>
    <dbReference type="NCBI Taxonomy" id="1121429"/>
    <lineage>
        <taxon>Bacteria</taxon>
        <taxon>Bacillati</taxon>
        <taxon>Bacillota</taxon>
        <taxon>Clostridia</taxon>
        <taxon>Eubacteriales</taxon>
        <taxon>Peptococcaceae</taxon>
        <taxon>Desulforamulus</taxon>
    </lineage>
</organism>
<dbReference type="RefSeq" id="WP_073237633.1">
    <property type="nucleotide sequence ID" value="NZ_FQUY01000007.1"/>
</dbReference>
<dbReference type="InterPro" id="IPR013099">
    <property type="entry name" value="K_chnl_dom"/>
</dbReference>
<dbReference type="Pfam" id="PF07885">
    <property type="entry name" value="Ion_trans_2"/>
    <property type="match status" value="1"/>
</dbReference>
<evidence type="ECO:0000256" key="1">
    <source>
        <dbReference type="SAM" id="Phobius"/>
    </source>
</evidence>